<keyword evidence="1" id="KW-0614">Plasmid</keyword>
<dbReference type="AlphaFoldDB" id="A0A1B2EYE6"/>
<proteinExistence type="predicted"/>
<organism evidence="1">
    <name type="scientific">Microvirga ossetica</name>
    <dbReference type="NCBI Taxonomy" id="1882682"/>
    <lineage>
        <taxon>Bacteria</taxon>
        <taxon>Pseudomonadati</taxon>
        <taxon>Pseudomonadota</taxon>
        <taxon>Alphaproteobacteria</taxon>
        <taxon>Hyphomicrobiales</taxon>
        <taxon>Methylobacteriaceae</taxon>
        <taxon>Microvirga</taxon>
    </lineage>
</organism>
<geneLocation type="plasmid" evidence="1">
    <name>unnamed4</name>
</geneLocation>
<gene>
    <name evidence="1" type="ORF">BB934_43060</name>
</gene>
<dbReference type="KEGG" id="moc:BB934_43060"/>
<dbReference type="EMBL" id="CP016620">
    <property type="protein sequence ID" value="ANY85000.1"/>
    <property type="molecule type" value="Genomic_DNA"/>
</dbReference>
<evidence type="ECO:0000313" key="1">
    <source>
        <dbReference type="EMBL" id="ANY85000.1"/>
    </source>
</evidence>
<name>A0A1B2EYE6_9HYPH</name>
<accession>A0A1B2EYE6</accession>
<reference evidence="1" key="1">
    <citation type="submission" date="2016-07" db="EMBL/GenBank/DDBJ databases">
        <title>Microvirga ossetica sp. nov. a new species of rhizobia isolated from root nodules of the legume species Vicia alpestris Steven originated from North Ossetia region in the Caucasus.</title>
        <authorList>
            <person name="Safronova V.I."/>
            <person name="Kuznetsova I.G."/>
            <person name="Sazanova A.L."/>
            <person name="Belimov A."/>
            <person name="Andronov E."/>
            <person name="Osledkin Y.S."/>
            <person name="Onishchuk O.P."/>
            <person name="Kurchak O.N."/>
            <person name="Shaposhnikov A.I."/>
            <person name="Willems A."/>
            <person name="Tikhonovich I.A."/>
        </authorList>
    </citation>
    <scope>NUCLEOTIDE SEQUENCE [LARGE SCALE GENOMIC DNA]</scope>
    <source>
        <strain evidence="1">V5/3M</strain>
        <plasmid evidence="1">unnamed4</plasmid>
    </source>
</reference>
<sequence length="79" mass="8704">MGSDLAIGCTAPTAGIWFRGHMEQMESMTPDGLGSCVHAKARGQRVTWIEQTCKEPFMPRQKAWHGTVQWHGADQTCAS</sequence>
<protein>
    <submittedName>
        <fullName evidence="1">Uncharacterized protein</fullName>
    </submittedName>
</protein>